<feature type="compositionally biased region" description="Polar residues" evidence="1">
    <location>
        <begin position="81"/>
        <end position="95"/>
    </location>
</feature>
<evidence type="ECO:0000256" key="1">
    <source>
        <dbReference type="SAM" id="MobiDB-lite"/>
    </source>
</evidence>
<keyword evidence="3" id="KW-1185">Reference proteome</keyword>
<protein>
    <submittedName>
        <fullName evidence="2">Uncharacterized protein</fullName>
    </submittedName>
</protein>
<accession>A0AAJ0EIB9</accession>
<reference evidence="2" key="1">
    <citation type="submission" date="2021-06" db="EMBL/GenBank/DDBJ databases">
        <title>Comparative genomics, transcriptomics and evolutionary studies reveal genomic signatures of adaptation to plant cell wall in hemibiotrophic fungi.</title>
        <authorList>
            <consortium name="DOE Joint Genome Institute"/>
            <person name="Baroncelli R."/>
            <person name="Diaz J.F."/>
            <person name="Benocci T."/>
            <person name="Peng M."/>
            <person name="Battaglia E."/>
            <person name="Haridas S."/>
            <person name="Andreopoulos W."/>
            <person name="Labutti K."/>
            <person name="Pangilinan J."/>
            <person name="Floch G.L."/>
            <person name="Makela M.R."/>
            <person name="Henrissat B."/>
            <person name="Grigoriev I.V."/>
            <person name="Crouch J.A."/>
            <person name="De Vries R.P."/>
            <person name="Sukno S.A."/>
            <person name="Thon M.R."/>
        </authorList>
    </citation>
    <scope>NUCLEOTIDE SEQUENCE</scope>
    <source>
        <strain evidence="2">CBS 102054</strain>
    </source>
</reference>
<feature type="compositionally biased region" description="Low complexity" evidence="1">
    <location>
        <begin position="29"/>
        <end position="38"/>
    </location>
</feature>
<evidence type="ECO:0000313" key="3">
    <source>
        <dbReference type="Proteomes" id="UP001243989"/>
    </source>
</evidence>
<evidence type="ECO:0000313" key="2">
    <source>
        <dbReference type="EMBL" id="KAK1641422.1"/>
    </source>
</evidence>
<dbReference type="AlphaFoldDB" id="A0AAJ0EIB9"/>
<proteinExistence type="predicted"/>
<gene>
    <name evidence="2" type="ORF">BDP81DRAFT_418887</name>
</gene>
<name>A0AAJ0EIB9_9PEZI</name>
<feature type="region of interest" description="Disordered" evidence="1">
    <location>
        <begin position="29"/>
        <end position="113"/>
    </location>
</feature>
<feature type="compositionally biased region" description="Polar residues" evidence="1">
    <location>
        <begin position="39"/>
        <end position="48"/>
    </location>
</feature>
<comment type="caution">
    <text evidence="2">The sequence shown here is derived from an EMBL/GenBank/DDBJ whole genome shotgun (WGS) entry which is preliminary data.</text>
</comment>
<organism evidence="2 3">
    <name type="scientific">Colletotrichum phormii</name>
    <dbReference type="NCBI Taxonomy" id="359342"/>
    <lineage>
        <taxon>Eukaryota</taxon>
        <taxon>Fungi</taxon>
        <taxon>Dikarya</taxon>
        <taxon>Ascomycota</taxon>
        <taxon>Pezizomycotina</taxon>
        <taxon>Sordariomycetes</taxon>
        <taxon>Hypocreomycetidae</taxon>
        <taxon>Glomerellales</taxon>
        <taxon>Glomerellaceae</taxon>
        <taxon>Colletotrichum</taxon>
        <taxon>Colletotrichum acutatum species complex</taxon>
    </lineage>
</organism>
<sequence>MRVLTIRDRLTSAKADLAILAVSKHLANSSSCSQDSKSVQNTRLSSTHIRVEYDNPGNEGDELPVRSRTARTSYPRHQRSSLRSPLTSFPTSRGTNEPEPPPRNRAQQLSSKRAVFRTGPADAVIKTPANKESFRRVRLSMTSHATTQYTGLIPSHCPS</sequence>
<dbReference type="Proteomes" id="UP001243989">
    <property type="component" value="Unassembled WGS sequence"/>
</dbReference>
<dbReference type="RefSeq" id="XP_060450029.1">
    <property type="nucleotide sequence ID" value="XM_060589722.1"/>
</dbReference>
<dbReference type="EMBL" id="JAHMHQ010000003">
    <property type="protein sequence ID" value="KAK1641422.1"/>
    <property type="molecule type" value="Genomic_DNA"/>
</dbReference>
<dbReference type="GeneID" id="85474584"/>